<sequence length="296" mass="33917">MLRGKMKLIDEDDPITISGNGEDEYLLPEKGETILRHIPFPRHSYDLRHVFINYGGKWGKMSPTDKINDHHGVGNYIPEGNVIEVKSLYNGLPFVVRCTDDLRDITHSSDDDDYVSTAEDLKRGKPEAQNTLYNAAWVARKVESLVRDIRAITPKTIKARMKTKYGVEINYWTTWNARQICMESIIGSYAQGYHDLPSLYVEILKSNPGSIAKNLRQDDTLQWTSTLIAFKASLNGFVKGHMLKNIKKYYKGAHLERLSWGAARAFRHNEEQEFLNQLGIDIPGANDYLEKEPYEH</sequence>
<reference evidence="1 2" key="1">
    <citation type="journal article" date="2020" name="IScience">
        <title>Genome Sequencing of the Endangered Kingdonia uniflora (Circaeasteraceae, Ranunculales) Reveals Potential Mechanisms of Evolutionary Specialization.</title>
        <authorList>
            <person name="Sun Y."/>
            <person name="Deng T."/>
            <person name="Zhang A."/>
            <person name="Moore M.J."/>
            <person name="Landis J.B."/>
            <person name="Lin N."/>
            <person name="Zhang H."/>
            <person name="Zhang X."/>
            <person name="Huang J."/>
            <person name="Zhang X."/>
            <person name="Sun H."/>
            <person name="Wang H."/>
        </authorList>
    </citation>
    <scope>NUCLEOTIDE SEQUENCE [LARGE SCALE GENOMIC DNA]</scope>
    <source>
        <strain evidence="1">TB1705</strain>
        <tissue evidence="1">Leaf</tissue>
    </source>
</reference>
<accession>A0A7J7LIK8</accession>
<name>A0A7J7LIK8_9MAGN</name>
<protein>
    <submittedName>
        <fullName evidence="1">Uncharacterized protein</fullName>
    </submittedName>
</protein>
<organism evidence="1 2">
    <name type="scientific">Kingdonia uniflora</name>
    <dbReference type="NCBI Taxonomy" id="39325"/>
    <lineage>
        <taxon>Eukaryota</taxon>
        <taxon>Viridiplantae</taxon>
        <taxon>Streptophyta</taxon>
        <taxon>Embryophyta</taxon>
        <taxon>Tracheophyta</taxon>
        <taxon>Spermatophyta</taxon>
        <taxon>Magnoliopsida</taxon>
        <taxon>Ranunculales</taxon>
        <taxon>Circaeasteraceae</taxon>
        <taxon>Kingdonia</taxon>
    </lineage>
</organism>
<dbReference type="Proteomes" id="UP000541444">
    <property type="component" value="Unassembled WGS sequence"/>
</dbReference>
<proteinExistence type="predicted"/>
<keyword evidence="2" id="KW-1185">Reference proteome</keyword>
<dbReference type="EMBL" id="JACGCM010002254">
    <property type="protein sequence ID" value="KAF6142473.1"/>
    <property type="molecule type" value="Genomic_DNA"/>
</dbReference>
<comment type="caution">
    <text evidence="1">The sequence shown here is derived from an EMBL/GenBank/DDBJ whole genome shotgun (WGS) entry which is preliminary data.</text>
</comment>
<gene>
    <name evidence="1" type="ORF">GIB67_039437</name>
</gene>
<evidence type="ECO:0000313" key="1">
    <source>
        <dbReference type="EMBL" id="KAF6142473.1"/>
    </source>
</evidence>
<evidence type="ECO:0000313" key="2">
    <source>
        <dbReference type="Proteomes" id="UP000541444"/>
    </source>
</evidence>
<dbReference type="AlphaFoldDB" id="A0A7J7LIK8"/>